<keyword evidence="3" id="KW-1185">Reference proteome</keyword>
<dbReference type="GO" id="GO:0016491">
    <property type="term" value="F:oxidoreductase activity"/>
    <property type="evidence" value="ECO:0007669"/>
    <property type="project" value="InterPro"/>
</dbReference>
<dbReference type="InterPro" id="IPR036249">
    <property type="entry name" value="Thioredoxin-like_sf"/>
</dbReference>
<dbReference type="EMBL" id="VRLW01000001">
    <property type="protein sequence ID" value="KAA1261292.1"/>
    <property type="molecule type" value="Genomic_DNA"/>
</dbReference>
<dbReference type="Proteomes" id="UP000322699">
    <property type="component" value="Unassembled WGS sequence"/>
</dbReference>
<feature type="domain" description="Thioredoxin" evidence="1">
    <location>
        <begin position="74"/>
        <end position="235"/>
    </location>
</feature>
<dbReference type="SUPFAM" id="SSF52833">
    <property type="entry name" value="Thioredoxin-like"/>
    <property type="match status" value="1"/>
</dbReference>
<dbReference type="PROSITE" id="PS51257">
    <property type="entry name" value="PROKAR_LIPOPROTEIN"/>
    <property type="match status" value="1"/>
</dbReference>
<reference evidence="2 3" key="1">
    <citation type="submission" date="2019-08" db="EMBL/GenBank/DDBJ databases">
        <title>Deep-cultivation of Planctomycetes and their phenomic and genomic characterization uncovers novel biology.</title>
        <authorList>
            <person name="Wiegand S."/>
            <person name="Jogler M."/>
            <person name="Boedeker C."/>
            <person name="Pinto D."/>
            <person name="Vollmers J."/>
            <person name="Rivas-Marin E."/>
            <person name="Kohn T."/>
            <person name="Peeters S.H."/>
            <person name="Heuer A."/>
            <person name="Rast P."/>
            <person name="Oberbeckmann S."/>
            <person name="Bunk B."/>
            <person name="Jeske O."/>
            <person name="Meyerdierks A."/>
            <person name="Storesund J.E."/>
            <person name="Kallscheuer N."/>
            <person name="Luecker S."/>
            <person name="Lage O.M."/>
            <person name="Pohl T."/>
            <person name="Merkel B.J."/>
            <person name="Hornburger P."/>
            <person name="Mueller R.-W."/>
            <person name="Bruemmer F."/>
            <person name="Labrenz M."/>
            <person name="Spormann A.M."/>
            <person name="Op Den Camp H."/>
            <person name="Overmann J."/>
            <person name="Amann R."/>
            <person name="Jetten M.S.M."/>
            <person name="Mascher T."/>
            <person name="Medema M.H."/>
            <person name="Devos D.P."/>
            <person name="Kaster A.-K."/>
            <person name="Ovreas L."/>
            <person name="Rohde M."/>
            <person name="Galperin M.Y."/>
            <person name="Jogler C."/>
        </authorList>
    </citation>
    <scope>NUCLEOTIDE SEQUENCE [LARGE SCALE GENOMIC DNA]</scope>
    <source>
        <strain evidence="2 3">LF1</strain>
    </source>
</reference>
<dbReference type="Gene3D" id="3.40.30.10">
    <property type="entry name" value="Glutaredoxin"/>
    <property type="match status" value="1"/>
</dbReference>
<dbReference type="Pfam" id="PF00578">
    <property type="entry name" value="AhpC-TSA"/>
    <property type="match status" value="1"/>
</dbReference>
<evidence type="ECO:0000259" key="1">
    <source>
        <dbReference type="PROSITE" id="PS51352"/>
    </source>
</evidence>
<dbReference type="AlphaFoldDB" id="A0A5B1CLT3"/>
<dbReference type="GO" id="GO:0016209">
    <property type="term" value="F:antioxidant activity"/>
    <property type="evidence" value="ECO:0007669"/>
    <property type="project" value="InterPro"/>
</dbReference>
<gene>
    <name evidence="2" type="ORF">LF1_38390</name>
</gene>
<evidence type="ECO:0000313" key="2">
    <source>
        <dbReference type="EMBL" id="KAA1261292.1"/>
    </source>
</evidence>
<comment type="caution">
    <text evidence="2">The sequence shown here is derived from an EMBL/GenBank/DDBJ whole genome shotgun (WGS) entry which is preliminary data.</text>
</comment>
<evidence type="ECO:0000313" key="3">
    <source>
        <dbReference type="Proteomes" id="UP000322699"/>
    </source>
</evidence>
<name>A0A5B1CLT3_9BACT</name>
<dbReference type="OrthoDB" id="283198at2"/>
<proteinExistence type="predicted"/>
<protein>
    <submittedName>
        <fullName evidence="2">Thiol-disulfide oxidoreductase</fullName>
    </submittedName>
</protein>
<organism evidence="2 3">
    <name type="scientific">Rubripirellula obstinata</name>
    <dbReference type="NCBI Taxonomy" id="406547"/>
    <lineage>
        <taxon>Bacteria</taxon>
        <taxon>Pseudomonadati</taxon>
        <taxon>Planctomycetota</taxon>
        <taxon>Planctomycetia</taxon>
        <taxon>Pirellulales</taxon>
        <taxon>Pirellulaceae</taxon>
        <taxon>Rubripirellula</taxon>
    </lineage>
</organism>
<dbReference type="InterPro" id="IPR013766">
    <property type="entry name" value="Thioredoxin_domain"/>
</dbReference>
<dbReference type="InterPro" id="IPR000866">
    <property type="entry name" value="AhpC/TSA"/>
</dbReference>
<accession>A0A5B1CLT3</accession>
<sequence>MAMLMRNDLLNTTCAFLFTFSAMTICLTLSGCSPQDIVDSVEKIQGSNNAMPMGKMAMPDPADIVFKDEVQSNIEVPTGLDGLVFLDTTGKRVALKEYLGSKNVVLVFTEGFGGGMLCPFCKTQTSRLVANYDKFEKLDTEILVVYPGARDHLDEFVEAAKKTEKAAVDSVPFPLVLDEDLSAVGYFNIASNLAHPSTFIIDKSGNVRLAYVGADMSADRPSVRAMLGVLSDANGS</sequence>
<dbReference type="PROSITE" id="PS51352">
    <property type="entry name" value="THIOREDOXIN_2"/>
    <property type="match status" value="1"/>
</dbReference>